<dbReference type="GO" id="GO:0008276">
    <property type="term" value="F:protein methyltransferase activity"/>
    <property type="evidence" value="ECO:0007669"/>
    <property type="project" value="TreeGrafter"/>
</dbReference>
<evidence type="ECO:0000313" key="4">
    <source>
        <dbReference type="Proteomes" id="UP000192418"/>
    </source>
</evidence>
<dbReference type="Proteomes" id="UP000192418">
    <property type="component" value="Unassembled WGS sequence"/>
</dbReference>
<keyword evidence="2 3" id="KW-0808">Transferase</keyword>
<dbReference type="STRING" id="1121400.SAMN02746065_103157"/>
<evidence type="ECO:0000313" key="3">
    <source>
        <dbReference type="EMBL" id="SMC51428.1"/>
    </source>
</evidence>
<protein>
    <submittedName>
        <fullName evidence="3">Ribosomal protein L11 methyltransferase</fullName>
    </submittedName>
</protein>
<dbReference type="Gene3D" id="3.40.50.150">
    <property type="entry name" value="Vaccinia Virus protein VP39"/>
    <property type="match status" value="1"/>
</dbReference>
<evidence type="ECO:0000256" key="1">
    <source>
        <dbReference type="ARBA" id="ARBA00022603"/>
    </source>
</evidence>
<dbReference type="CDD" id="cd02440">
    <property type="entry name" value="AdoMet_MTases"/>
    <property type="match status" value="1"/>
</dbReference>
<keyword evidence="3" id="KW-0689">Ribosomal protein</keyword>
<dbReference type="SUPFAM" id="SSF53335">
    <property type="entry name" value="S-adenosyl-L-methionine-dependent methyltransferases"/>
    <property type="match status" value="1"/>
</dbReference>
<gene>
    <name evidence="3" type="ORF">SAMN02746065_103157</name>
</gene>
<evidence type="ECO:0000256" key="2">
    <source>
        <dbReference type="ARBA" id="ARBA00022679"/>
    </source>
</evidence>
<dbReference type="EMBL" id="FWXY01000003">
    <property type="protein sequence ID" value="SMC51428.1"/>
    <property type="molecule type" value="Genomic_DNA"/>
</dbReference>
<keyword evidence="3" id="KW-0687">Ribonucleoprotein</keyword>
<dbReference type="RefSeq" id="WP_170923696.1">
    <property type="nucleotide sequence ID" value="NZ_FWXY01000003.1"/>
</dbReference>
<keyword evidence="4" id="KW-1185">Reference proteome</keyword>
<reference evidence="3 4" key="1">
    <citation type="submission" date="2017-04" db="EMBL/GenBank/DDBJ databases">
        <authorList>
            <person name="Afonso C.L."/>
            <person name="Miller P.J."/>
            <person name="Scott M.A."/>
            <person name="Spackman E."/>
            <person name="Goraichik I."/>
            <person name="Dimitrov K.M."/>
            <person name="Suarez D.L."/>
            <person name="Swayne D.E."/>
        </authorList>
    </citation>
    <scope>NUCLEOTIDE SEQUENCE [LARGE SCALE GENOMIC DNA]</scope>
    <source>
        <strain evidence="3 4">DSM 3385</strain>
    </source>
</reference>
<dbReference type="GO" id="GO:0032259">
    <property type="term" value="P:methylation"/>
    <property type="evidence" value="ECO:0007669"/>
    <property type="project" value="UniProtKB-KW"/>
</dbReference>
<dbReference type="Pfam" id="PF06325">
    <property type="entry name" value="PrmA"/>
    <property type="match status" value="1"/>
</dbReference>
<name>A0A1W1ZTM3_9BACT</name>
<dbReference type="GO" id="GO:0005840">
    <property type="term" value="C:ribosome"/>
    <property type="evidence" value="ECO:0007669"/>
    <property type="project" value="UniProtKB-KW"/>
</dbReference>
<accession>A0A1W1ZTM3</accession>
<dbReference type="PANTHER" id="PTHR43648:SF1">
    <property type="entry name" value="ELECTRON TRANSFER FLAVOPROTEIN BETA SUBUNIT LYSINE METHYLTRANSFERASE"/>
    <property type="match status" value="1"/>
</dbReference>
<sequence>MSPLLEYIHTTVTEAETRLTPQALIKQTTRDRGVSTRQARSAIRTLLDNGTLSYTYVFGATCIEPSFAKPVEITKHFTLFPPGVTPDEKKNNIHICIQPGISFGSGRHPTTRLCLRAMGHALIDTPLLQSCETPHHAVDVGTGSGVLAIAAVKAGISHCFALDNDPVAAAEAEKNVSLNHLSHGITVSCEELKASATPLAMVCANLRYPTLKSMADLFRRITLDNAVLILSGIRPEELPPLVALYGSRGFTTTWQAQEKNWSGAVMVKTG</sequence>
<dbReference type="AlphaFoldDB" id="A0A1W1ZTM3"/>
<dbReference type="InterPro" id="IPR050078">
    <property type="entry name" value="Ribosomal_L11_MeTrfase_PrmA"/>
</dbReference>
<keyword evidence="1 3" id="KW-0489">Methyltransferase</keyword>
<organism evidence="3 4">
    <name type="scientific">Desulfocicer vacuolatum DSM 3385</name>
    <dbReference type="NCBI Taxonomy" id="1121400"/>
    <lineage>
        <taxon>Bacteria</taxon>
        <taxon>Pseudomonadati</taxon>
        <taxon>Thermodesulfobacteriota</taxon>
        <taxon>Desulfobacteria</taxon>
        <taxon>Desulfobacterales</taxon>
        <taxon>Desulfobacteraceae</taxon>
        <taxon>Desulfocicer</taxon>
    </lineage>
</organism>
<dbReference type="InterPro" id="IPR029063">
    <property type="entry name" value="SAM-dependent_MTases_sf"/>
</dbReference>
<dbReference type="PANTHER" id="PTHR43648">
    <property type="entry name" value="ELECTRON TRANSFER FLAVOPROTEIN BETA SUBUNIT LYSINE METHYLTRANSFERASE"/>
    <property type="match status" value="1"/>
</dbReference>
<proteinExistence type="predicted"/>